<dbReference type="PANTHER" id="PTHR12027">
    <property type="entry name" value="WNT RELATED"/>
    <property type="match status" value="1"/>
</dbReference>
<dbReference type="InterPro" id="IPR005817">
    <property type="entry name" value="Wnt"/>
</dbReference>
<evidence type="ECO:0000256" key="4">
    <source>
        <dbReference type="ARBA" id="ARBA00022525"/>
    </source>
</evidence>
<comment type="similarity">
    <text evidence="2 10">Belongs to the Wnt family.</text>
</comment>
<dbReference type="FunCoup" id="Q5IHW1">
    <property type="interactions" value="54"/>
</dbReference>
<keyword evidence="6 10" id="KW-0879">Wnt signaling pathway</keyword>
<gene>
    <name evidence="11" type="primary">Wnt5</name>
    <name evidence="12" type="ORF">NEMVEDRAFT_v1g235248</name>
</gene>
<reference evidence="11" key="1">
    <citation type="submission" date="2004-08" db="EMBL/GenBank/DDBJ databases">
        <authorList>
            <person name="Pang K.S."/>
            <person name="Martindale M.Q."/>
        </authorList>
    </citation>
    <scope>NUCLEOTIDE SEQUENCE</scope>
</reference>
<sequence>MVLTSFFHAGHSVWSVNIPHQAYIISVQPGLCMNLGGLTREQIDLCQKNIDHMASVGLGAKMAIQECQFQYQYEKWNCSIPDAEKSSLFERITSKDVATREAALTYAISSAGVVWALARACTEGNLSTCSCSRERRPLDLNKEYQWGGCGDNIEYAVKFGREFMEAGEDHRPTEEDRKKYARTLMNLHNNNLGRRVVKDISVVECKCHGVCGSCNLKTCWRQLVEFREIGNALHDKYDAAVQVALKRKEGRSLLLPMRSRHYSQRKAKSAQETRDELVYIDKSPDFCSKNAAHGAQGTRGRKCIKESLGKDGCNLLCCSRGYKMKKEVQATRCRCKFHWCCKVKCKTCIKNVTTHICN</sequence>
<comment type="subcellular location">
    <subcellularLocation>
        <location evidence="1 10">Secreted</location>
        <location evidence="1 10">Extracellular space</location>
        <location evidence="1 10">Extracellular matrix</location>
    </subcellularLocation>
</comment>
<keyword evidence="8" id="KW-0325">Glycoprotein</keyword>
<proteinExistence type="evidence at transcript level"/>
<evidence type="ECO:0000256" key="8">
    <source>
        <dbReference type="ARBA" id="ARBA00023180"/>
    </source>
</evidence>
<dbReference type="GO" id="GO:0030182">
    <property type="term" value="P:neuron differentiation"/>
    <property type="evidence" value="ECO:0000318"/>
    <property type="project" value="GO_Central"/>
</dbReference>
<dbReference type="Gene3D" id="3.30.2460.20">
    <property type="match status" value="1"/>
</dbReference>
<dbReference type="eggNOG" id="KOG3913">
    <property type="taxonomic scope" value="Eukaryota"/>
</dbReference>
<evidence type="ECO:0000256" key="3">
    <source>
        <dbReference type="ARBA" id="ARBA00022473"/>
    </source>
</evidence>
<evidence type="ECO:0000256" key="1">
    <source>
        <dbReference type="ARBA" id="ARBA00004498"/>
    </source>
</evidence>
<dbReference type="SMART" id="SM00097">
    <property type="entry name" value="WNT1"/>
    <property type="match status" value="1"/>
</dbReference>
<dbReference type="STRING" id="45351.Q5IHW1"/>
<dbReference type="OMA" id="MQRPEMY"/>
<dbReference type="CDD" id="cd19337">
    <property type="entry name" value="Wnt_Wnt5"/>
    <property type="match status" value="1"/>
</dbReference>
<dbReference type="GO" id="GO:0005125">
    <property type="term" value="F:cytokine activity"/>
    <property type="evidence" value="ECO:0000318"/>
    <property type="project" value="GO_Central"/>
</dbReference>
<keyword evidence="3 10" id="KW-0217">Developmental protein</keyword>
<evidence type="ECO:0000256" key="5">
    <source>
        <dbReference type="ARBA" id="ARBA00022530"/>
    </source>
</evidence>
<evidence type="ECO:0000256" key="6">
    <source>
        <dbReference type="ARBA" id="ARBA00022687"/>
    </source>
</evidence>
<dbReference type="FunFam" id="3.30.2460.20:FF:000001">
    <property type="entry name" value="Wnt homolog"/>
    <property type="match status" value="1"/>
</dbReference>
<keyword evidence="9" id="KW-0449">Lipoprotein</keyword>
<dbReference type="Pfam" id="PF00110">
    <property type="entry name" value="wnt"/>
    <property type="match status" value="1"/>
</dbReference>
<evidence type="ECO:0000313" key="12">
    <source>
        <dbReference type="EMBL" id="EDO38630.1"/>
    </source>
</evidence>
<keyword evidence="4" id="KW-0964">Secreted</keyword>
<evidence type="ECO:0000256" key="9">
    <source>
        <dbReference type="ARBA" id="ARBA00023288"/>
    </source>
</evidence>
<keyword evidence="7" id="KW-1015">Disulfide bond</keyword>
<comment type="function">
    <text evidence="10">Ligand for members of the frizzled family of seven transmembrane receptors.</text>
</comment>
<dbReference type="GO" id="GO:0045165">
    <property type="term" value="P:cell fate commitment"/>
    <property type="evidence" value="ECO:0000318"/>
    <property type="project" value="GO_Central"/>
</dbReference>
<keyword evidence="13" id="KW-1185">Reference proteome</keyword>
<dbReference type="HOGENOM" id="CLU_033039_0_1_1"/>
<dbReference type="EMBL" id="AY725202">
    <property type="protein sequence ID" value="AAW28133.1"/>
    <property type="molecule type" value="mRNA"/>
</dbReference>
<organism evidence="11">
    <name type="scientific">Nematostella vectensis</name>
    <name type="common">Starlet sea anemone</name>
    <dbReference type="NCBI Taxonomy" id="45351"/>
    <lineage>
        <taxon>Eukaryota</taxon>
        <taxon>Metazoa</taxon>
        <taxon>Cnidaria</taxon>
        <taxon>Anthozoa</taxon>
        <taxon>Hexacorallia</taxon>
        <taxon>Actiniaria</taxon>
        <taxon>Edwardsiidae</taxon>
        <taxon>Nematostella</taxon>
    </lineage>
</organism>
<dbReference type="GO" id="GO:0005109">
    <property type="term" value="F:frizzled binding"/>
    <property type="evidence" value="ECO:0000318"/>
    <property type="project" value="GO_Central"/>
</dbReference>
<dbReference type="GO" id="GO:0005615">
    <property type="term" value="C:extracellular space"/>
    <property type="evidence" value="ECO:0000318"/>
    <property type="project" value="GO_Central"/>
</dbReference>
<dbReference type="GO" id="GO:0060070">
    <property type="term" value="P:canonical Wnt signaling pathway"/>
    <property type="evidence" value="ECO:0000318"/>
    <property type="project" value="GO_Central"/>
</dbReference>
<evidence type="ECO:0000256" key="7">
    <source>
        <dbReference type="ARBA" id="ARBA00023157"/>
    </source>
</evidence>
<dbReference type="PRINTS" id="PR01349">
    <property type="entry name" value="WNTPROTEIN"/>
</dbReference>
<dbReference type="SMR" id="Q5IHW1"/>
<evidence type="ECO:0000256" key="2">
    <source>
        <dbReference type="ARBA" id="ARBA00005683"/>
    </source>
</evidence>
<dbReference type="InParanoid" id="Q5IHW1"/>
<dbReference type="EMBL" id="DS469622">
    <property type="protein sequence ID" value="EDO38630.1"/>
    <property type="molecule type" value="Genomic_DNA"/>
</dbReference>
<dbReference type="AlphaFoldDB" id="Q5IHW1"/>
<accession>Q5IHW1</accession>
<reference evidence="12 13" key="3">
    <citation type="journal article" date="2007" name="Science">
        <title>Sea anemone genome reveals ancestral eumetazoan gene repertoire and genomic organization.</title>
        <authorList>
            <person name="Putnam N.H."/>
            <person name="Srivastava M."/>
            <person name="Hellsten U."/>
            <person name="Dirks B."/>
            <person name="Chapman J."/>
            <person name="Salamov A."/>
            <person name="Terry A."/>
            <person name="Shapiro H."/>
            <person name="Lindquist E."/>
            <person name="Kapitonov V.V."/>
            <person name="Jurka J."/>
            <person name="Genikhovich G."/>
            <person name="Grigoriev I.V."/>
            <person name="Lucas S.M."/>
            <person name="Steele R.E."/>
            <person name="Finnerty J.R."/>
            <person name="Technau U."/>
            <person name="Martindale M.Q."/>
            <person name="Rokhsar D.S."/>
        </authorList>
    </citation>
    <scope>NUCLEOTIDE SEQUENCE [LARGE SCALE GENOMIC DNA]</scope>
    <source>
        <strain evidence="13">CH2 X CH6</strain>
        <strain evidence="12">CH2 x CH6</strain>
    </source>
</reference>
<dbReference type="PANTHER" id="PTHR12027:SF77">
    <property type="entry name" value="PROTEIN WNT-5"/>
    <property type="match status" value="1"/>
</dbReference>
<protein>
    <recommendedName>
        <fullName evidence="10">Protein Wnt</fullName>
    </recommendedName>
</protein>
<dbReference type="OrthoDB" id="5945655at2759"/>
<dbReference type="InterPro" id="IPR043158">
    <property type="entry name" value="Wnt_C"/>
</dbReference>
<evidence type="ECO:0000313" key="11">
    <source>
        <dbReference type="EMBL" id="AAW28133.1"/>
    </source>
</evidence>
<dbReference type="GeneID" id="5510242"/>
<dbReference type="Proteomes" id="UP000001593">
    <property type="component" value="Unassembled WGS sequence"/>
</dbReference>
<name>Q5IHW1_NEMVE</name>
<keyword evidence="5" id="KW-0272">Extracellular matrix</keyword>
<evidence type="ECO:0000256" key="10">
    <source>
        <dbReference type="RuleBase" id="RU003500"/>
    </source>
</evidence>
<evidence type="ECO:0000313" key="13">
    <source>
        <dbReference type="Proteomes" id="UP000001593"/>
    </source>
</evidence>
<reference evidence="11" key="2">
    <citation type="journal article" date="2005" name="Nature">
        <title>Unexpected complexity of the Wnt gene family in a sea anemone.</title>
        <authorList>
            <person name="Kusserow A."/>
            <person name="Pang K."/>
            <person name="Sturm C."/>
            <person name="Hrouda M."/>
            <person name="Lentfer J."/>
            <person name="Schmidt H.A."/>
            <person name="Technau U."/>
            <person name="von Haeseler A."/>
            <person name="Hobmayer B."/>
            <person name="Martindale M.Q."/>
            <person name="Holstein T.W."/>
        </authorList>
    </citation>
    <scope>NUCLEOTIDE SEQUENCE</scope>
</reference>
<dbReference type="KEGG" id="nve:5510242"/>